<evidence type="ECO:0000256" key="2">
    <source>
        <dbReference type="ARBA" id="ARBA00009539"/>
    </source>
</evidence>
<accession>A0ABT8GDQ5</accession>
<protein>
    <recommendedName>
        <fullName evidence="3 7">Dihydrofolate reductase</fullName>
        <ecNumber evidence="3 7">1.5.1.3</ecNumber>
    </recommendedName>
</protein>
<evidence type="ECO:0000256" key="3">
    <source>
        <dbReference type="ARBA" id="ARBA00012856"/>
    </source>
</evidence>
<dbReference type="PROSITE" id="PS00075">
    <property type="entry name" value="DHFR_1"/>
    <property type="match status" value="1"/>
</dbReference>
<dbReference type="EMBL" id="JAUHQA010000001">
    <property type="protein sequence ID" value="MDN4479564.1"/>
    <property type="molecule type" value="Genomic_DNA"/>
</dbReference>
<dbReference type="SUPFAM" id="SSF53597">
    <property type="entry name" value="Dihydrofolate reductase-like"/>
    <property type="match status" value="1"/>
</dbReference>
<dbReference type="GO" id="GO:0004146">
    <property type="term" value="F:dihydrofolate reductase activity"/>
    <property type="evidence" value="ECO:0007669"/>
    <property type="project" value="UniProtKB-EC"/>
</dbReference>
<dbReference type="InterPro" id="IPR012259">
    <property type="entry name" value="DHFR"/>
</dbReference>
<feature type="domain" description="DHFR" evidence="9">
    <location>
        <begin position="1"/>
        <end position="167"/>
    </location>
</feature>
<sequence>MLKAIWAQAHDAAGTPVIGSQGDMPWHLPEDLRHFKDLTSGAAVVMGRRTWESFPEQFRPLPGRVNIVITGGGPIEGADATVGSLDAAIELAVRRGDGADAWVIGGGRVYAEAMPLLDGLEVTEIDLEVDGDTFAPPVDPDVWVLAAEEPWQTSRTGLRYRFLTYARR</sequence>
<evidence type="ECO:0000256" key="6">
    <source>
        <dbReference type="ARBA" id="ARBA00023002"/>
    </source>
</evidence>
<dbReference type="CDD" id="cd00209">
    <property type="entry name" value="DHFR"/>
    <property type="match status" value="1"/>
</dbReference>
<evidence type="ECO:0000313" key="11">
    <source>
        <dbReference type="Proteomes" id="UP001172708"/>
    </source>
</evidence>
<dbReference type="PANTHER" id="PTHR48069">
    <property type="entry name" value="DIHYDROFOLATE REDUCTASE"/>
    <property type="match status" value="1"/>
</dbReference>
<keyword evidence="11" id="KW-1185">Reference proteome</keyword>
<dbReference type="RefSeq" id="WP_301140731.1">
    <property type="nucleotide sequence ID" value="NZ_JAUHQA010000001.1"/>
</dbReference>
<comment type="pathway">
    <text evidence="1 7">Cofactor biosynthesis; tetrahydrofolate biosynthesis; 5,6,7,8-tetrahydrofolate from 7,8-dihydrofolate: step 1/1.</text>
</comment>
<evidence type="ECO:0000256" key="4">
    <source>
        <dbReference type="ARBA" id="ARBA00022563"/>
    </source>
</evidence>
<dbReference type="InterPro" id="IPR001796">
    <property type="entry name" value="DHFR_dom"/>
</dbReference>
<dbReference type="PIRSF" id="PIRSF000194">
    <property type="entry name" value="DHFR"/>
    <property type="match status" value="1"/>
</dbReference>
<dbReference type="InterPro" id="IPR024072">
    <property type="entry name" value="DHFR-like_dom_sf"/>
</dbReference>
<dbReference type="Pfam" id="PF00186">
    <property type="entry name" value="DHFR_1"/>
    <property type="match status" value="1"/>
</dbReference>
<keyword evidence="5 7" id="KW-0521">NADP</keyword>
<evidence type="ECO:0000256" key="8">
    <source>
        <dbReference type="RuleBase" id="RU004474"/>
    </source>
</evidence>
<evidence type="ECO:0000259" key="9">
    <source>
        <dbReference type="PROSITE" id="PS51330"/>
    </source>
</evidence>
<name>A0ABT8GDQ5_9MICO</name>
<proteinExistence type="inferred from homology"/>
<gene>
    <name evidence="10" type="ORF">QQX02_01320</name>
</gene>
<dbReference type="EC" id="1.5.1.3" evidence="3 7"/>
<comment type="function">
    <text evidence="7">Key enzyme in folate metabolism. Catalyzes an essential reaction for de novo glycine and purine synthesis, and for DNA precursor synthesis.</text>
</comment>
<evidence type="ECO:0000256" key="5">
    <source>
        <dbReference type="ARBA" id="ARBA00022857"/>
    </source>
</evidence>
<dbReference type="PROSITE" id="PS51330">
    <property type="entry name" value="DHFR_2"/>
    <property type="match status" value="1"/>
</dbReference>
<reference evidence="10" key="1">
    <citation type="submission" date="2023-06" db="EMBL/GenBank/DDBJ databases">
        <title>Egi l300058.</title>
        <authorList>
            <person name="Gao L."/>
            <person name="Fang B.-Z."/>
            <person name="Li W.-J."/>
        </authorList>
    </citation>
    <scope>NUCLEOTIDE SEQUENCE</scope>
    <source>
        <strain evidence="10">EGI L300058</strain>
    </source>
</reference>
<organism evidence="10 11">
    <name type="scientific">Demequina muriae</name>
    <dbReference type="NCBI Taxonomy" id="3051664"/>
    <lineage>
        <taxon>Bacteria</taxon>
        <taxon>Bacillati</taxon>
        <taxon>Actinomycetota</taxon>
        <taxon>Actinomycetes</taxon>
        <taxon>Micrococcales</taxon>
        <taxon>Demequinaceae</taxon>
        <taxon>Demequina</taxon>
    </lineage>
</organism>
<evidence type="ECO:0000256" key="7">
    <source>
        <dbReference type="PIRNR" id="PIRNR000194"/>
    </source>
</evidence>
<comment type="similarity">
    <text evidence="2 7 8">Belongs to the dihydrofolate reductase family.</text>
</comment>
<evidence type="ECO:0000256" key="1">
    <source>
        <dbReference type="ARBA" id="ARBA00004903"/>
    </source>
</evidence>
<keyword evidence="6 7" id="KW-0560">Oxidoreductase</keyword>
<comment type="caution">
    <text evidence="10">The sequence shown here is derived from an EMBL/GenBank/DDBJ whole genome shotgun (WGS) entry which is preliminary data.</text>
</comment>
<evidence type="ECO:0000313" key="10">
    <source>
        <dbReference type="EMBL" id="MDN4479564.1"/>
    </source>
</evidence>
<dbReference type="Gene3D" id="3.40.430.10">
    <property type="entry name" value="Dihydrofolate Reductase, subunit A"/>
    <property type="match status" value="1"/>
</dbReference>
<keyword evidence="4 7" id="KW-0554">One-carbon metabolism</keyword>
<dbReference type="Proteomes" id="UP001172708">
    <property type="component" value="Unassembled WGS sequence"/>
</dbReference>
<dbReference type="PANTHER" id="PTHR48069:SF3">
    <property type="entry name" value="DIHYDROFOLATE REDUCTASE"/>
    <property type="match status" value="1"/>
</dbReference>
<dbReference type="InterPro" id="IPR017925">
    <property type="entry name" value="DHFR_CS"/>
</dbReference>
<dbReference type="PRINTS" id="PR00070">
    <property type="entry name" value="DHFR"/>
</dbReference>
<comment type="catalytic activity">
    <reaction evidence="7">
        <text>(6S)-5,6,7,8-tetrahydrofolate + NADP(+) = 7,8-dihydrofolate + NADPH + H(+)</text>
        <dbReference type="Rhea" id="RHEA:15009"/>
        <dbReference type="ChEBI" id="CHEBI:15378"/>
        <dbReference type="ChEBI" id="CHEBI:57451"/>
        <dbReference type="ChEBI" id="CHEBI:57453"/>
        <dbReference type="ChEBI" id="CHEBI:57783"/>
        <dbReference type="ChEBI" id="CHEBI:58349"/>
        <dbReference type="EC" id="1.5.1.3"/>
    </reaction>
</comment>